<evidence type="ECO:0000313" key="1">
    <source>
        <dbReference type="EMBL" id="BAL53794.1"/>
    </source>
</evidence>
<reference evidence="1" key="1">
    <citation type="journal article" date="2005" name="Environ. Microbiol.">
        <title>Genetic and functional properties of uncultivated thermophilic crenarchaeotes from a subsurface gold mine as revealed by analysis of genome fragments.</title>
        <authorList>
            <person name="Nunoura T."/>
            <person name="Hirayama H."/>
            <person name="Takami H."/>
            <person name="Oida H."/>
            <person name="Nishi S."/>
            <person name="Shimamura S."/>
            <person name="Suzuki Y."/>
            <person name="Inagaki F."/>
            <person name="Takai K."/>
            <person name="Nealson K.H."/>
            <person name="Horikoshi K."/>
        </authorList>
    </citation>
    <scope>NUCLEOTIDE SEQUENCE</scope>
</reference>
<accession>H5SCA8</accession>
<reference evidence="1" key="2">
    <citation type="journal article" date="2012" name="PLoS ONE">
        <title>A Deeply Branching Thermophilic Bacterium with an Ancient Acetyl-CoA Pathway Dominates a Subsurface Ecosystem.</title>
        <authorList>
            <person name="Takami H."/>
            <person name="Noguchi H."/>
            <person name="Takaki Y."/>
            <person name="Uchiyama I."/>
            <person name="Toyoda A."/>
            <person name="Nishi S."/>
            <person name="Chee G.-J."/>
            <person name="Arai W."/>
            <person name="Nunoura T."/>
            <person name="Itoh T."/>
            <person name="Hattori M."/>
            <person name="Takai K."/>
        </authorList>
    </citation>
    <scope>NUCLEOTIDE SEQUENCE</scope>
</reference>
<name>H5SCA8_9BACT</name>
<sequence length="247" mass="29571">MLSVITLLLGVGLQEMAQFAVLADDRPDFRRRETRHIVVGIGQPIRASSGIPWTLEDEDKKGNRFYSYYYQYNEWDEEWPKPPRPQFVMRVTAPTQKEWTWRFEPEGIVTIRAGGPKNAEKVFGLFITRLYPANDLRELDLYLRAEFRRLGIINQKDPQRLLKRLREEWKRVGARPQEPRYEFRDHAQGILDYKIIVIYTINMTRNQDGRFRADGNLLVSWLDSDRWELRKKMEPELWEKLTREAQR</sequence>
<organism evidence="1">
    <name type="scientific">uncultured Planctomycetota bacterium</name>
    <dbReference type="NCBI Taxonomy" id="120965"/>
    <lineage>
        <taxon>Bacteria</taxon>
        <taxon>Pseudomonadati</taxon>
        <taxon>Planctomycetota</taxon>
        <taxon>environmental samples</taxon>
    </lineage>
</organism>
<dbReference type="AlphaFoldDB" id="H5SCA8"/>
<gene>
    <name evidence="1" type="ORF">HGMM_F08F10C13</name>
</gene>
<dbReference type="EMBL" id="AP011667">
    <property type="protein sequence ID" value="BAL53794.1"/>
    <property type="molecule type" value="Genomic_DNA"/>
</dbReference>
<proteinExistence type="predicted"/>
<protein>
    <submittedName>
        <fullName evidence="1">Uncharacterized protein</fullName>
    </submittedName>
</protein>